<gene>
    <name evidence="3" type="ORF">GCM10007907_14210</name>
</gene>
<proteinExistence type="predicted"/>
<feature type="compositionally biased region" description="Low complexity" evidence="1">
    <location>
        <begin position="450"/>
        <end position="472"/>
    </location>
</feature>
<feature type="region of interest" description="Disordered" evidence="1">
    <location>
        <begin position="449"/>
        <end position="489"/>
    </location>
</feature>
<protein>
    <recommendedName>
        <fullName evidence="5">TIGR04222 domain-containing membrane protein</fullName>
    </recommendedName>
</protein>
<keyword evidence="4" id="KW-1185">Reference proteome</keyword>
<accession>A0ABQ5YH76</accession>
<evidence type="ECO:0000313" key="3">
    <source>
        <dbReference type="EMBL" id="GLR12631.1"/>
    </source>
</evidence>
<dbReference type="InterPro" id="IPR026467">
    <property type="entry name" value="Ser/Gly_Cys_C_dom"/>
</dbReference>
<feature type="transmembrane region" description="Helical" evidence="2">
    <location>
        <begin position="338"/>
        <end position="359"/>
    </location>
</feature>
<evidence type="ECO:0000313" key="4">
    <source>
        <dbReference type="Proteomes" id="UP001156706"/>
    </source>
</evidence>
<dbReference type="RefSeq" id="WP_284195749.1">
    <property type="nucleotide sequence ID" value="NZ_BSOG01000001.1"/>
</dbReference>
<name>A0ABQ5YH76_9NEIS</name>
<comment type="caution">
    <text evidence="3">The sequence shown here is derived from an EMBL/GenBank/DDBJ whole genome shotgun (WGS) entry which is preliminary data.</text>
</comment>
<evidence type="ECO:0000256" key="1">
    <source>
        <dbReference type="SAM" id="MobiDB-lite"/>
    </source>
</evidence>
<evidence type="ECO:0000256" key="2">
    <source>
        <dbReference type="SAM" id="Phobius"/>
    </source>
</evidence>
<dbReference type="NCBIfam" id="TIGR04222">
    <property type="entry name" value="near_uncomplex"/>
    <property type="match status" value="1"/>
</dbReference>
<keyword evidence="2" id="KW-0812">Transmembrane</keyword>
<feature type="transmembrane region" description="Helical" evidence="2">
    <location>
        <begin position="198"/>
        <end position="220"/>
    </location>
</feature>
<dbReference type="Proteomes" id="UP001156706">
    <property type="component" value="Unassembled WGS sequence"/>
</dbReference>
<keyword evidence="2" id="KW-1133">Transmembrane helix</keyword>
<feature type="compositionally biased region" description="Gly residues" evidence="1">
    <location>
        <begin position="473"/>
        <end position="489"/>
    </location>
</feature>
<keyword evidence="2" id="KW-0472">Membrane</keyword>
<sequence length="489" mass="54435">MQAQLTPDQQALYQRILAHPLEQPDQLVPFCSKLARQNGWSLDYATRVVQEYRRFVLLALCSGHVASPSDAVDQAWHQHLCDSRDYWERFCPQVLGQPLHHEPSRGGQQQDKHYRDLYQQTLASYRRLFGMAPPADIWPPQPAANRFVRLDTRQYWRLPKPTLTRPRNLLAGLAASGLLAGCAVLQDWRVWNYSGPDFLSFYLSALLALALFSLAWHGWCRWRDDSASSMLPPSLDAYQTAYLAGGPHRVLQTALLKLEQQQLIHTMPDGTLQRTGDIGLAETALERSVFGLLREGEKQPSLFQRALPYLRSQLHPLRQQLEEKRLLLSNAQYQAQVLPIRFGMAALWLLGLIKIAIGISRDKPVAILVIIVLAYGGFCAWRLLRQRGRLHTTRLGRDTMQANRQLLQKQLNSSPQQPDLVLRQFAWLGSAALVGTAWGYLLPVYRPTPDTDSSTTSTTTSTGGDSSDSSSSDGGGGGGCGGCGGGGGD</sequence>
<feature type="transmembrane region" description="Helical" evidence="2">
    <location>
        <begin position="169"/>
        <end position="186"/>
    </location>
</feature>
<organism evidence="3 4">
    <name type="scientific">Chitinimonas prasina</name>
    <dbReference type="NCBI Taxonomy" id="1434937"/>
    <lineage>
        <taxon>Bacteria</taxon>
        <taxon>Pseudomonadati</taxon>
        <taxon>Pseudomonadota</taxon>
        <taxon>Betaproteobacteria</taxon>
        <taxon>Neisseriales</taxon>
        <taxon>Chitinibacteraceae</taxon>
        <taxon>Chitinimonas</taxon>
    </lineage>
</organism>
<evidence type="ECO:0008006" key="5">
    <source>
        <dbReference type="Google" id="ProtNLM"/>
    </source>
</evidence>
<reference evidence="4" key="1">
    <citation type="journal article" date="2019" name="Int. J. Syst. Evol. Microbiol.">
        <title>The Global Catalogue of Microorganisms (GCM) 10K type strain sequencing project: providing services to taxonomists for standard genome sequencing and annotation.</title>
        <authorList>
            <consortium name="The Broad Institute Genomics Platform"/>
            <consortium name="The Broad Institute Genome Sequencing Center for Infectious Disease"/>
            <person name="Wu L."/>
            <person name="Ma J."/>
        </authorList>
    </citation>
    <scope>NUCLEOTIDE SEQUENCE [LARGE SCALE GENOMIC DNA]</scope>
    <source>
        <strain evidence="4">NBRC 110044</strain>
    </source>
</reference>
<feature type="transmembrane region" description="Helical" evidence="2">
    <location>
        <begin position="365"/>
        <end position="384"/>
    </location>
</feature>
<dbReference type="EMBL" id="BSOG01000001">
    <property type="protein sequence ID" value="GLR12631.1"/>
    <property type="molecule type" value="Genomic_DNA"/>
</dbReference>